<protein>
    <recommendedName>
        <fullName evidence="2">Pyridoxal phosphate homeostasis protein</fullName>
        <shortName evidence="2">PLP homeostasis protein</shortName>
    </recommendedName>
</protein>
<dbReference type="RefSeq" id="WP_270885469.1">
    <property type="nucleotide sequence ID" value="NZ_JAQFVF010000089.1"/>
</dbReference>
<evidence type="ECO:0000313" key="5">
    <source>
        <dbReference type="EMBL" id="MFC5450171.1"/>
    </source>
</evidence>
<organism evidence="5 6">
    <name type="scientific">Paenibacillus aestuarii</name>
    <dbReference type="NCBI Taxonomy" id="516965"/>
    <lineage>
        <taxon>Bacteria</taxon>
        <taxon>Bacillati</taxon>
        <taxon>Bacillota</taxon>
        <taxon>Bacilli</taxon>
        <taxon>Bacillales</taxon>
        <taxon>Paenibacillaceae</taxon>
        <taxon>Paenibacillus</taxon>
    </lineage>
</organism>
<keyword evidence="6" id="KW-1185">Reference proteome</keyword>
<dbReference type="SUPFAM" id="SSF51419">
    <property type="entry name" value="PLP-binding barrel"/>
    <property type="match status" value="1"/>
</dbReference>
<dbReference type="Gene3D" id="3.20.20.10">
    <property type="entry name" value="Alanine racemase"/>
    <property type="match status" value="1"/>
</dbReference>
<sequence>MSLQARIEEVKTRIAAACERAGRQTDEVKTIAVTKYVSLETTRAVLDEGLLHIGENRWQDVKPKWEALHDRGTWHFIGHLQTNKVKDVIGKFAYIHSLDRMSLAKEIDKQAAALGIQTNCLLQVNISGEESKYGLQPEQVMEFAAEVSQLKHIHIAGLMTMAPYEAEAEQTRPVFRGLRELRDRLNKQHIFPYAITELSMGMSGDFEVAIEEGATWIRLGTVLVGKEL</sequence>
<dbReference type="Proteomes" id="UP001596044">
    <property type="component" value="Unassembled WGS sequence"/>
</dbReference>
<dbReference type="Pfam" id="PF01168">
    <property type="entry name" value="Ala_racemase_N"/>
    <property type="match status" value="1"/>
</dbReference>
<evidence type="ECO:0000313" key="6">
    <source>
        <dbReference type="Proteomes" id="UP001596044"/>
    </source>
</evidence>
<dbReference type="InterPro" id="IPR011078">
    <property type="entry name" value="PyrdxlP_homeostasis"/>
</dbReference>
<evidence type="ECO:0000256" key="2">
    <source>
        <dbReference type="HAMAP-Rule" id="MF_02087"/>
    </source>
</evidence>
<gene>
    <name evidence="5" type="ORF">ACFPOG_18135</name>
</gene>
<dbReference type="HAMAP" id="MF_02087">
    <property type="entry name" value="PLP_homeostasis"/>
    <property type="match status" value="1"/>
</dbReference>
<dbReference type="PROSITE" id="PS01211">
    <property type="entry name" value="UPF0001"/>
    <property type="match status" value="1"/>
</dbReference>
<comment type="function">
    <text evidence="2">Pyridoxal 5'-phosphate (PLP)-binding protein, which is involved in PLP homeostasis.</text>
</comment>
<dbReference type="EMBL" id="JBHSMJ010000025">
    <property type="protein sequence ID" value="MFC5450171.1"/>
    <property type="molecule type" value="Genomic_DNA"/>
</dbReference>
<evidence type="ECO:0000256" key="3">
    <source>
        <dbReference type="RuleBase" id="RU004514"/>
    </source>
</evidence>
<accession>A0ABW0KBL3</accession>
<reference evidence="6" key="1">
    <citation type="journal article" date="2019" name="Int. J. Syst. Evol. Microbiol.">
        <title>The Global Catalogue of Microorganisms (GCM) 10K type strain sequencing project: providing services to taxonomists for standard genome sequencing and annotation.</title>
        <authorList>
            <consortium name="The Broad Institute Genomics Platform"/>
            <consortium name="The Broad Institute Genome Sequencing Center for Infectious Disease"/>
            <person name="Wu L."/>
            <person name="Ma J."/>
        </authorList>
    </citation>
    <scope>NUCLEOTIDE SEQUENCE [LARGE SCALE GENOMIC DNA]</scope>
    <source>
        <strain evidence="6">KACC 11904</strain>
    </source>
</reference>
<feature type="modified residue" description="N6-(pyridoxal phosphate)lysine" evidence="2">
    <location>
        <position position="35"/>
    </location>
</feature>
<evidence type="ECO:0000256" key="1">
    <source>
        <dbReference type="ARBA" id="ARBA00022898"/>
    </source>
</evidence>
<dbReference type="PANTHER" id="PTHR10146:SF14">
    <property type="entry name" value="PYRIDOXAL PHOSPHATE HOMEOSTASIS PROTEIN"/>
    <property type="match status" value="1"/>
</dbReference>
<evidence type="ECO:0000259" key="4">
    <source>
        <dbReference type="Pfam" id="PF01168"/>
    </source>
</evidence>
<proteinExistence type="inferred from homology"/>
<comment type="caution">
    <text evidence="5">The sequence shown here is derived from an EMBL/GenBank/DDBJ whole genome shotgun (WGS) entry which is preliminary data.</text>
</comment>
<dbReference type="CDD" id="cd00635">
    <property type="entry name" value="PLPDE_III_YBL036c_like"/>
    <property type="match status" value="1"/>
</dbReference>
<dbReference type="InterPro" id="IPR029066">
    <property type="entry name" value="PLP-binding_barrel"/>
</dbReference>
<name>A0ABW0KBL3_9BACL</name>
<feature type="domain" description="Alanine racemase N-terminal" evidence="4">
    <location>
        <begin position="25"/>
        <end position="225"/>
    </location>
</feature>
<keyword evidence="1 2" id="KW-0663">Pyridoxal phosphate</keyword>
<comment type="similarity">
    <text evidence="2 3">Belongs to the pyridoxal phosphate-binding protein YggS/PROSC family.</text>
</comment>
<dbReference type="PANTHER" id="PTHR10146">
    <property type="entry name" value="PROLINE SYNTHETASE CO-TRANSCRIBED BACTERIAL HOMOLOG PROTEIN"/>
    <property type="match status" value="1"/>
</dbReference>
<dbReference type="InterPro" id="IPR001608">
    <property type="entry name" value="Ala_racemase_N"/>
</dbReference>
<dbReference type="NCBIfam" id="TIGR00044">
    <property type="entry name" value="YggS family pyridoxal phosphate-dependent enzyme"/>
    <property type="match status" value="1"/>
</dbReference>
<dbReference type="PIRSF" id="PIRSF004848">
    <property type="entry name" value="YBL036c_PLPDEIII"/>
    <property type="match status" value="1"/>
</dbReference>